<evidence type="ECO:0000313" key="2">
    <source>
        <dbReference type="EMBL" id="KAK9661034.1"/>
    </source>
</evidence>
<proteinExistence type="predicted"/>
<evidence type="ECO:0000256" key="1">
    <source>
        <dbReference type="SAM" id="MobiDB-lite"/>
    </source>
</evidence>
<organism evidence="2 3">
    <name type="scientific">Popillia japonica</name>
    <name type="common">Japanese beetle</name>
    <dbReference type="NCBI Taxonomy" id="7064"/>
    <lineage>
        <taxon>Eukaryota</taxon>
        <taxon>Metazoa</taxon>
        <taxon>Ecdysozoa</taxon>
        <taxon>Arthropoda</taxon>
        <taxon>Hexapoda</taxon>
        <taxon>Insecta</taxon>
        <taxon>Pterygota</taxon>
        <taxon>Neoptera</taxon>
        <taxon>Endopterygota</taxon>
        <taxon>Coleoptera</taxon>
        <taxon>Polyphaga</taxon>
        <taxon>Scarabaeiformia</taxon>
        <taxon>Scarabaeidae</taxon>
        <taxon>Rutelinae</taxon>
        <taxon>Popillia</taxon>
    </lineage>
</organism>
<feature type="non-terminal residue" evidence="2">
    <location>
        <position position="36"/>
    </location>
</feature>
<accession>A0AAW1GA12</accession>
<feature type="compositionally biased region" description="Acidic residues" evidence="1">
    <location>
        <begin position="17"/>
        <end position="36"/>
    </location>
</feature>
<reference evidence="2 3" key="1">
    <citation type="journal article" date="2024" name="BMC Genomics">
        <title>De novo assembly and annotation of Popillia japonica's genome with initial clues to its potential as an invasive pest.</title>
        <authorList>
            <person name="Cucini C."/>
            <person name="Boschi S."/>
            <person name="Funari R."/>
            <person name="Cardaioli E."/>
            <person name="Iannotti N."/>
            <person name="Marturano G."/>
            <person name="Paoli F."/>
            <person name="Bruttini M."/>
            <person name="Carapelli A."/>
            <person name="Frati F."/>
            <person name="Nardi F."/>
        </authorList>
    </citation>
    <scope>NUCLEOTIDE SEQUENCE [LARGE SCALE GENOMIC DNA]</scope>
    <source>
        <strain evidence="2">DMR45628</strain>
    </source>
</reference>
<feature type="region of interest" description="Disordered" evidence="1">
    <location>
        <begin position="1"/>
        <end position="36"/>
    </location>
</feature>
<dbReference type="Proteomes" id="UP001458880">
    <property type="component" value="Unassembled WGS sequence"/>
</dbReference>
<comment type="caution">
    <text evidence="2">The sequence shown here is derived from an EMBL/GenBank/DDBJ whole genome shotgun (WGS) entry which is preliminary data.</text>
</comment>
<gene>
    <name evidence="2" type="ORF">QE152_g41451</name>
</gene>
<sequence>MVGDSSDPGFQILSNDEFIESVGEESVEEEDEVNVE</sequence>
<keyword evidence="3" id="KW-1185">Reference proteome</keyword>
<evidence type="ECO:0008006" key="4">
    <source>
        <dbReference type="Google" id="ProtNLM"/>
    </source>
</evidence>
<name>A0AAW1GA12_POPJA</name>
<dbReference type="EMBL" id="JASPKY010003977">
    <property type="protein sequence ID" value="KAK9661034.1"/>
    <property type="molecule type" value="Genomic_DNA"/>
</dbReference>
<protein>
    <recommendedName>
        <fullName evidence="4">Ribosomal protein S6 kinase 1</fullName>
    </recommendedName>
</protein>
<dbReference type="AlphaFoldDB" id="A0AAW1GA12"/>
<evidence type="ECO:0000313" key="3">
    <source>
        <dbReference type="Proteomes" id="UP001458880"/>
    </source>
</evidence>